<comment type="caution">
    <text evidence="3">The sequence shown here is derived from an EMBL/GenBank/DDBJ whole genome shotgun (WGS) entry which is preliminary data.</text>
</comment>
<gene>
    <name evidence="3" type="ORF">C1645_735220</name>
</gene>
<sequence length="380" mass="43427">MLSKLELSKQHITELKTENVNLRRKLSVSDVEIAELKCSNIEFLKVNKEYNKRHDAENAKLRTKIKKLKSENTEFRDHVTKVEQRQVLNKPRGTSHNFSNDNIPNDNNPNNNSSNFNSGAVHYKKSSQKKEMDNFLLETHKKIVGDDIRRYNKEKKLSKAEQASLNQDQESDIRCSISEKISEVSNPMTKISARTLSQNSHKKKGAENIIQIIADGIKDDVQLSDKAIPCDMISIKSLNQFSSTDSLLSLAQLFNKADDAEYGTIHANQEEILCWYYYEKEFLTQSVKMNKEVVSQSGGEINESKLDNNSDSNDSEEEMPDDSDDDRYNRYNRYGGYNKYGEHDRGKGKKGWLSHKSVVTLCQVDLLNDAENKGLNCTAK</sequence>
<feature type="compositionally biased region" description="Low complexity" evidence="2">
    <location>
        <begin position="97"/>
        <end position="118"/>
    </location>
</feature>
<evidence type="ECO:0000313" key="4">
    <source>
        <dbReference type="Proteomes" id="UP000265703"/>
    </source>
</evidence>
<dbReference type="Proteomes" id="UP000265703">
    <property type="component" value="Unassembled WGS sequence"/>
</dbReference>
<feature type="compositionally biased region" description="Acidic residues" evidence="2">
    <location>
        <begin position="313"/>
        <end position="325"/>
    </location>
</feature>
<dbReference type="AlphaFoldDB" id="A0A397TBQ9"/>
<feature type="coiled-coil region" evidence="1">
    <location>
        <begin position="51"/>
        <end position="85"/>
    </location>
</feature>
<feature type="region of interest" description="Disordered" evidence="2">
    <location>
        <begin position="295"/>
        <end position="331"/>
    </location>
</feature>
<evidence type="ECO:0000256" key="1">
    <source>
        <dbReference type="SAM" id="Coils"/>
    </source>
</evidence>
<reference evidence="3 4" key="1">
    <citation type="submission" date="2018-06" db="EMBL/GenBank/DDBJ databases">
        <title>Comparative genomics reveals the genomic features of Rhizophagus irregularis, R. cerebriforme, R. diaphanum and Gigaspora rosea, and their symbiotic lifestyle signature.</title>
        <authorList>
            <person name="Morin E."/>
            <person name="San Clemente H."/>
            <person name="Chen E.C.H."/>
            <person name="De La Providencia I."/>
            <person name="Hainaut M."/>
            <person name="Kuo A."/>
            <person name="Kohler A."/>
            <person name="Murat C."/>
            <person name="Tang N."/>
            <person name="Roy S."/>
            <person name="Loubradou J."/>
            <person name="Henrissat B."/>
            <person name="Grigoriev I.V."/>
            <person name="Corradi N."/>
            <person name="Roux C."/>
            <person name="Martin F.M."/>
        </authorList>
    </citation>
    <scope>NUCLEOTIDE SEQUENCE [LARGE SCALE GENOMIC DNA]</scope>
    <source>
        <strain evidence="3 4">DAOM 227022</strain>
    </source>
</reference>
<accession>A0A397TBQ9</accession>
<dbReference type="EMBL" id="QKYT01000095">
    <property type="protein sequence ID" value="RIA93865.1"/>
    <property type="molecule type" value="Genomic_DNA"/>
</dbReference>
<feature type="region of interest" description="Disordered" evidence="2">
    <location>
        <begin position="87"/>
        <end position="120"/>
    </location>
</feature>
<evidence type="ECO:0000256" key="2">
    <source>
        <dbReference type="SAM" id="MobiDB-lite"/>
    </source>
</evidence>
<proteinExistence type="predicted"/>
<protein>
    <submittedName>
        <fullName evidence="3">Uncharacterized protein</fullName>
    </submittedName>
</protein>
<organism evidence="3 4">
    <name type="scientific">Glomus cerebriforme</name>
    <dbReference type="NCBI Taxonomy" id="658196"/>
    <lineage>
        <taxon>Eukaryota</taxon>
        <taxon>Fungi</taxon>
        <taxon>Fungi incertae sedis</taxon>
        <taxon>Mucoromycota</taxon>
        <taxon>Glomeromycotina</taxon>
        <taxon>Glomeromycetes</taxon>
        <taxon>Glomerales</taxon>
        <taxon>Glomeraceae</taxon>
        <taxon>Glomus</taxon>
    </lineage>
</organism>
<keyword evidence="1" id="KW-0175">Coiled coil</keyword>
<dbReference type="OrthoDB" id="2432162at2759"/>
<evidence type="ECO:0000313" key="3">
    <source>
        <dbReference type="EMBL" id="RIA93865.1"/>
    </source>
</evidence>
<keyword evidence="4" id="KW-1185">Reference proteome</keyword>
<name>A0A397TBQ9_9GLOM</name>